<dbReference type="GO" id="GO:0004802">
    <property type="term" value="F:transketolase activity"/>
    <property type="evidence" value="ECO:0007669"/>
    <property type="project" value="UniProtKB-UniRule"/>
</dbReference>
<evidence type="ECO:0000256" key="4">
    <source>
        <dbReference type="ARBA" id="ARBA00022723"/>
    </source>
</evidence>
<evidence type="ECO:0000256" key="10">
    <source>
        <dbReference type="PIRSR" id="PIRSR605478-2"/>
    </source>
</evidence>
<dbReference type="RefSeq" id="WP_338601119.1">
    <property type="nucleotide sequence ID" value="NZ_AP028679.1"/>
</dbReference>
<feature type="binding site" evidence="11">
    <location>
        <position position="79"/>
    </location>
    <ligand>
        <name>thiamine diphosphate</name>
        <dbReference type="ChEBI" id="CHEBI:58937"/>
    </ligand>
</feature>
<feature type="binding site" evidence="10">
    <location>
        <position position="481"/>
    </location>
    <ligand>
        <name>substrate</name>
    </ligand>
</feature>
<feature type="binding site" evidence="10">
    <location>
        <position position="39"/>
    </location>
    <ligand>
        <name>substrate</name>
    </ligand>
</feature>
<evidence type="ECO:0000256" key="7">
    <source>
        <dbReference type="ARBA" id="ARBA00049473"/>
    </source>
</evidence>
<dbReference type="EMBL" id="AP028679">
    <property type="protein sequence ID" value="BEQ15953.1"/>
    <property type="molecule type" value="Genomic_DNA"/>
</dbReference>
<dbReference type="SMART" id="SM00861">
    <property type="entry name" value="Transket_pyr"/>
    <property type="match status" value="1"/>
</dbReference>
<evidence type="ECO:0000256" key="5">
    <source>
        <dbReference type="ARBA" id="ARBA00022842"/>
    </source>
</evidence>
<dbReference type="Pfam" id="PF00456">
    <property type="entry name" value="Transketolase_N"/>
    <property type="match status" value="1"/>
</dbReference>
<feature type="binding site" evidence="11">
    <location>
        <position position="169"/>
    </location>
    <ligand>
        <name>thiamine diphosphate</name>
        <dbReference type="ChEBI" id="CHEBI:58937"/>
    </ligand>
</feature>
<keyword evidence="16" id="KW-1185">Reference proteome</keyword>
<keyword evidence="3" id="KW-0808">Transferase</keyword>
<feature type="binding site" evidence="10">
    <location>
        <position position="473"/>
    </location>
    <ligand>
        <name>substrate</name>
    </ligand>
</feature>
<feature type="binding site" evidence="12">
    <location>
        <position position="200"/>
    </location>
    <ligand>
        <name>Mg(2+)</name>
        <dbReference type="ChEBI" id="CHEBI:18420"/>
    </ligand>
</feature>
<dbReference type="CDD" id="cd02012">
    <property type="entry name" value="TPP_TK"/>
    <property type="match status" value="1"/>
</dbReference>
<dbReference type="KEGG" id="dmp:FAK_30190"/>
<feature type="domain" description="Transketolase-like pyrimidine-binding" evidence="14">
    <location>
        <begin position="366"/>
        <end position="537"/>
    </location>
</feature>
<feature type="binding site" evidence="10">
    <location>
        <position position="274"/>
    </location>
    <ligand>
        <name>substrate</name>
    </ligand>
</feature>
<feature type="site" description="Important for catalytic activity" evidence="13">
    <location>
        <position position="39"/>
    </location>
</feature>
<comment type="cofactor">
    <cofactor evidence="12">
        <name>Mg(2+)</name>
        <dbReference type="ChEBI" id="CHEBI:18420"/>
    </cofactor>
    <text evidence="12">Binds 1 Mg(2+) ion per subunit. Can also utilize other divalent metal cations, such as Ca(2+), Mn(2+) and Co(2+).</text>
</comment>
<dbReference type="InterPro" id="IPR029061">
    <property type="entry name" value="THDP-binding"/>
</dbReference>
<evidence type="ECO:0000259" key="14">
    <source>
        <dbReference type="SMART" id="SM00861"/>
    </source>
</evidence>
<dbReference type="PANTHER" id="PTHR43522:SF2">
    <property type="entry name" value="TRANSKETOLASE 1-RELATED"/>
    <property type="match status" value="1"/>
</dbReference>
<keyword evidence="4 12" id="KW-0479">Metal-binding</keyword>
<dbReference type="InterPro" id="IPR033247">
    <property type="entry name" value="Transketolase_fam"/>
</dbReference>
<dbReference type="GO" id="GO:0006098">
    <property type="term" value="P:pentose-phosphate shunt"/>
    <property type="evidence" value="ECO:0007669"/>
    <property type="project" value="TreeGrafter"/>
</dbReference>
<accession>A0AAU9EFS4</accession>
<evidence type="ECO:0000256" key="11">
    <source>
        <dbReference type="PIRSR" id="PIRSR605478-3"/>
    </source>
</evidence>
<proteinExistence type="inferred from homology"/>
<dbReference type="SUPFAM" id="SSF52518">
    <property type="entry name" value="Thiamin diphosphate-binding fold (THDP-binding)"/>
    <property type="match status" value="2"/>
</dbReference>
<dbReference type="CDD" id="cd07033">
    <property type="entry name" value="TPP_PYR_DXS_TK_like"/>
    <property type="match status" value="1"/>
</dbReference>
<feature type="site" description="Important for catalytic activity" evidence="13">
    <location>
        <position position="274"/>
    </location>
</feature>
<reference evidence="16" key="1">
    <citation type="journal article" date="2023" name="Arch. Microbiol.">
        <title>Desulfoferula mesophilus gen. nov. sp. nov., a mesophilic sulfate-reducing bacterium isolated from a brackish lake sediment.</title>
        <authorList>
            <person name="Watanabe T."/>
            <person name="Yabe T."/>
            <person name="Tsuji J.M."/>
            <person name="Fukui M."/>
        </authorList>
    </citation>
    <scope>NUCLEOTIDE SEQUENCE [LARGE SCALE GENOMIC DNA]</scope>
    <source>
        <strain evidence="16">12FAK</strain>
    </source>
</reference>
<dbReference type="GO" id="GO:0046872">
    <property type="term" value="F:metal ion binding"/>
    <property type="evidence" value="ECO:0007669"/>
    <property type="project" value="UniProtKB-KW"/>
</dbReference>
<evidence type="ECO:0000256" key="1">
    <source>
        <dbReference type="ARBA" id="ARBA00007131"/>
    </source>
</evidence>
<feature type="binding site" evidence="11">
    <location>
        <position position="274"/>
    </location>
    <ligand>
        <name>thiamine diphosphate</name>
        <dbReference type="ChEBI" id="CHEBI:58937"/>
    </ligand>
</feature>
<feature type="binding site" evidence="11">
    <location>
        <position position="449"/>
    </location>
    <ligand>
        <name>thiamine diphosphate</name>
        <dbReference type="ChEBI" id="CHEBI:58937"/>
    </ligand>
</feature>
<feature type="binding site" evidence="12">
    <location>
        <position position="198"/>
    </location>
    <ligand>
        <name>Mg(2+)</name>
        <dbReference type="ChEBI" id="CHEBI:18420"/>
    </ligand>
</feature>
<protein>
    <recommendedName>
        <fullName evidence="2 8">Transketolase</fullName>
        <ecNumber evidence="2 8">2.2.1.1</ecNumber>
    </recommendedName>
</protein>
<dbReference type="Pfam" id="PF22613">
    <property type="entry name" value="Transketolase_C_1"/>
    <property type="match status" value="1"/>
</dbReference>
<evidence type="ECO:0000256" key="2">
    <source>
        <dbReference type="ARBA" id="ARBA00013152"/>
    </source>
</evidence>
<evidence type="ECO:0000256" key="9">
    <source>
        <dbReference type="PIRSR" id="PIRSR605478-1"/>
    </source>
</evidence>
<comment type="catalytic activity">
    <reaction evidence="7">
        <text>D-sedoheptulose 7-phosphate + D-glyceraldehyde 3-phosphate = aldehydo-D-ribose 5-phosphate + D-xylulose 5-phosphate</text>
        <dbReference type="Rhea" id="RHEA:10508"/>
        <dbReference type="ChEBI" id="CHEBI:57483"/>
        <dbReference type="ChEBI" id="CHEBI:57737"/>
        <dbReference type="ChEBI" id="CHEBI:58273"/>
        <dbReference type="ChEBI" id="CHEBI:59776"/>
        <dbReference type="EC" id="2.2.1.1"/>
    </reaction>
</comment>
<comment type="similarity">
    <text evidence="1">Belongs to the transketolase family.</text>
</comment>
<evidence type="ECO:0000313" key="16">
    <source>
        <dbReference type="Proteomes" id="UP001366166"/>
    </source>
</evidence>
<gene>
    <name evidence="15" type="ORF">FAK_30190</name>
</gene>
<feature type="binding site" evidence="10">
    <location>
        <position position="485"/>
    </location>
    <ligand>
        <name>substrate</name>
    </ligand>
</feature>
<feature type="active site" description="Proton donor" evidence="9">
    <location>
        <position position="423"/>
    </location>
</feature>
<dbReference type="EC" id="2.2.1.1" evidence="2 8"/>
<dbReference type="Gene3D" id="3.40.50.920">
    <property type="match status" value="1"/>
</dbReference>
<keyword evidence="6 11" id="KW-0786">Thiamine pyrophosphate</keyword>
<dbReference type="InterPro" id="IPR005475">
    <property type="entry name" value="Transketolase-like_Pyr-bd"/>
</dbReference>
<evidence type="ECO:0000256" key="8">
    <source>
        <dbReference type="NCBIfam" id="TIGR00232"/>
    </source>
</evidence>
<dbReference type="PROSITE" id="PS00801">
    <property type="entry name" value="TRANSKETOLASE_1"/>
    <property type="match status" value="1"/>
</dbReference>
<dbReference type="Proteomes" id="UP001366166">
    <property type="component" value="Chromosome"/>
</dbReference>
<keyword evidence="5 12" id="KW-0460">Magnesium</keyword>
<dbReference type="SUPFAM" id="SSF52922">
    <property type="entry name" value="TK C-terminal domain-like"/>
    <property type="match status" value="1"/>
</dbReference>
<dbReference type="GO" id="GO:0005829">
    <property type="term" value="C:cytosol"/>
    <property type="evidence" value="ECO:0007669"/>
    <property type="project" value="TreeGrafter"/>
</dbReference>
<feature type="binding site" evidence="10">
    <location>
        <position position="396"/>
    </location>
    <ligand>
        <name>substrate</name>
    </ligand>
</feature>
<evidence type="ECO:0000256" key="13">
    <source>
        <dbReference type="PIRSR" id="PIRSR605478-5"/>
    </source>
</evidence>
<dbReference type="NCBIfam" id="TIGR00232">
    <property type="entry name" value="tktlase_bact"/>
    <property type="match status" value="1"/>
</dbReference>
<feature type="binding site" evidence="12">
    <location>
        <position position="168"/>
    </location>
    <ligand>
        <name>Mg(2+)</name>
        <dbReference type="ChEBI" id="CHEBI:18420"/>
    </ligand>
</feature>
<dbReference type="InterPro" id="IPR049557">
    <property type="entry name" value="Transketolase_CS"/>
</dbReference>
<dbReference type="AlphaFoldDB" id="A0AAU9EFS4"/>
<dbReference type="InterPro" id="IPR055152">
    <property type="entry name" value="Transketolase-like_C_2"/>
</dbReference>
<name>A0AAU9EFS4_9BACT</name>
<feature type="binding site" evidence="11">
    <location>
        <position position="198"/>
    </location>
    <ligand>
        <name>thiamine diphosphate</name>
        <dbReference type="ChEBI" id="CHEBI:58937"/>
    </ligand>
</feature>
<evidence type="ECO:0000256" key="3">
    <source>
        <dbReference type="ARBA" id="ARBA00022679"/>
    </source>
</evidence>
<dbReference type="PANTHER" id="PTHR43522">
    <property type="entry name" value="TRANSKETOLASE"/>
    <property type="match status" value="1"/>
</dbReference>
<sequence>MASNNQDDFLRPASELDQSCINTIRFLAVDAVQKANSGHPGMPMGSAAKTFTLWDRFLRFNPRDPAWPNRDRYVLSAGHGSMLLYALLHLTGYDLPLEQIENFRQWHSLTPGHPEHPHTPGVEATTGPLGQGISNAVGMALAERALAARFNRPGHTVVEHFTYVDASDGDLMEGVASEAASLAGHLKLGKLIVMYDDNHISIEGDTAIAFTEDRAARFEAYGWQVLGVPEGNNVQAVAAALQAAREDGERPSFIHVRTHIGFGSPHKQDSPDAHGSPLGPEEVELTKRNLGWPLEPAFLIPDEVREYMGRAVGRGEAWQKQWEEAFAAYEKEFPDLAAEFRRTQRGELAQGWDRDLPVFQPEDGPLATRKASGKVINALAPHVPELMGGSADLAPSTNTLVSEGGAFQPDSPAGRNLHFGVREHAMTAVLNGMALHQGLIPYGATFLIFSDYLRPSLRLAALSELKIILVFTHDSIGLGEDGPTHQPVEQLLGLRSVPGVLLLRPADANETVAAWRVALEHQGGPVVLVLSRQKLPILDMGRYPSLAAGVAKGGYVLSPAAEGPEALALVATGSEVSLALAARAQLAEQGVAARVVSLPAWHLFRQQPEEYRRQVLPEGLPLLILEAGVSLGWQPYLRPDPLVDTVSVDTFGASAPGGEVMAHYGFSLDNVCRKALDLVGRTKQSAK</sequence>
<dbReference type="InterPro" id="IPR009014">
    <property type="entry name" value="Transketo_C/PFOR_II"/>
</dbReference>
<organism evidence="15 16">
    <name type="scientific">Desulfoferula mesophila</name>
    <dbReference type="NCBI Taxonomy" id="3058419"/>
    <lineage>
        <taxon>Bacteria</taxon>
        <taxon>Pseudomonadati</taxon>
        <taxon>Thermodesulfobacteriota</taxon>
        <taxon>Desulfarculia</taxon>
        <taxon>Desulfarculales</taxon>
        <taxon>Desulfarculaceae</taxon>
        <taxon>Desulfoferula</taxon>
    </lineage>
</organism>
<dbReference type="InterPro" id="IPR005478">
    <property type="entry name" value="Transketolase_bac-like"/>
</dbReference>
<dbReference type="FunFam" id="3.40.50.970:FF:000004">
    <property type="entry name" value="Transketolase"/>
    <property type="match status" value="1"/>
</dbReference>
<dbReference type="Gene3D" id="3.40.50.970">
    <property type="match status" value="2"/>
</dbReference>
<feature type="binding site" evidence="10">
    <location>
        <position position="532"/>
    </location>
    <ligand>
        <name>substrate</name>
    </ligand>
</feature>
<dbReference type="FunFam" id="3.40.50.970:FF:000003">
    <property type="entry name" value="Transketolase"/>
    <property type="match status" value="1"/>
</dbReference>
<comment type="cofactor">
    <cofactor evidence="11">
        <name>thiamine diphosphate</name>
        <dbReference type="ChEBI" id="CHEBI:58937"/>
    </cofactor>
    <text evidence="11">Binds 1 thiamine pyrophosphate per subunit. During the reaction, the substrate forms a covalent intermediate with the cofactor.</text>
</comment>
<feature type="binding site" evidence="10">
    <location>
        <position position="369"/>
    </location>
    <ligand>
        <name>substrate</name>
    </ligand>
</feature>
<feature type="binding site" evidence="11">
    <location>
        <begin position="127"/>
        <end position="129"/>
    </location>
    <ligand>
        <name>thiamine diphosphate</name>
        <dbReference type="ChEBI" id="CHEBI:58937"/>
    </ligand>
</feature>
<dbReference type="Pfam" id="PF02779">
    <property type="entry name" value="Transket_pyr"/>
    <property type="match status" value="1"/>
</dbReference>
<dbReference type="InterPro" id="IPR005474">
    <property type="entry name" value="Transketolase_N"/>
</dbReference>
<evidence type="ECO:0000256" key="12">
    <source>
        <dbReference type="PIRSR" id="PIRSR605478-4"/>
    </source>
</evidence>
<evidence type="ECO:0000256" key="6">
    <source>
        <dbReference type="ARBA" id="ARBA00023052"/>
    </source>
</evidence>
<evidence type="ECO:0000313" key="15">
    <source>
        <dbReference type="EMBL" id="BEQ15953.1"/>
    </source>
</evidence>